<dbReference type="InterPro" id="IPR018357">
    <property type="entry name" value="Hexapep_transf_CS"/>
</dbReference>
<evidence type="ECO:0000256" key="2">
    <source>
        <dbReference type="ARBA" id="ARBA00022737"/>
    </source>
</evidence>
<dbReference type="Proteomes" id="UP000613030">
    <property type="component" value="Unassembled WGS sequence"/>
</dbReference>
<dbReference type="CDD" id="cd04647">
    <property type="entry name" value="LbH_MAT_like"/>
    <property type="match status" value="1"/>
</dbReference>
<dbReference type="InterPro" id="IPR011004">
    <property type="entry name" value="Trimer_LpxA-like_sf"/>
</dbReference>
<dbReference type="InterPro" id="IPR051159">
    <property type="entry name" value="Hexapeptide_acetyltransf"/>
</dbReference>
<keyword evidence="2" id="KW-0677">Repeat</keyword>
<evidence type="ECO:0000256" key="1">
    <source>
        <dbReference type="ARBA" id="ARBA00022679"/>
    </source>
</evidence>
<dbReference type="GO" id="GO:0016746">
    <property type="term" value="F:acyltransferase activity"/>
    <property type="evidence" value="ECO:0007669"/>
    <property type="project" value="UniProtKB-KW"/>
</dbReference>
<keyword evidence="3 4" id="KW-0012">Acyltransferase</keyword>
<dbReference type="SUPFAM" id="SSF51161">
    <property type="entry name" value="Trimeric LpxA-like enzymes"/>
    <property type="match status" value="1"/>
</dbReference>
<comment type="caution">
    <text evidence="4">The sequence shown here is derived from an EMBL/GenBank/DDBJ whole genome shotgun (WGS) entry which is preliminary data.</text>
</comment>
<dbReference type="Gene3D" id="2.160.10.10">
    <property type="entry name" value="Hexapeptide repeat proteins"/>
    <property type="match status" value="1"/>
</dbReference>
<dbReference type="PANTHER" id="PTHR23416:SF78">
    <property type="entry name" value="LIPOPOLYSACCHARIDE BIOSYNTHESIS O-ACETYL TRANSFERASE WBBJ-RELATED"/>
    <property type="match status" value="1"/>
</dbReference>
<reference evidence="4 5" key="1">
    <citation type="submission" date="2021-01" db="EMBL/GenBank/DDBJ databases">
        <title>Chryseolinea sp. Jin1 Genome sequencing and assembly.</title>
        <authorList>
            <person name="Kim I."/>
        </authorList>
    </citation>
    <scope>NUCLEOTIDE SEQUENCE [LARGE SCALE GENOMIC DNA]</scope>
    <source>
        <strain evidence="4 5">Jin1</strain>
    </source>
</reference>
<gene>
    <name evidence="4" type="ORF">JI741_22555</name>
</gene>
<evidence type="ECO:0000313" key="4">
    <source>
        <dbReference type="EMBL" id="MBL0744032.1"/>
    </source>
</evidence>
<dbReference type="EMBL" id="JAERRB010000009">
    <property type="protein sequence ID" value="MBL0744032.1"/>
    <property type="molecule type" value="Genomic_DNA"/>
</dbReference>
<dbReference type="Pfam" id="PF00132">
    <property type="entry name" value="Hexapep"/>
    <property type="match status" value="1"/>
</dbReference>
<dbReference type="InterPro" id="IPR001451">
    <property type="entry name" value="Hexapep"/>
</dbReference>
<name>A0ABS1KXP6_9BACT</name>
<dbReference type="PROSITE" id="PS00101">
    <property type="entry name" value="HEXAPEP_TRANSFERASES"/>
    <property type="match status" value="1"/>
</dbReference>
<accession>A0ABS1KXP6</accession>
<protein>
    <submittedName>
        <fullName evidence="4">Acyltransferase</fullName>
    </submittedName>
</protein>
<sequence>MNGLALHPNKSLIRNIGLDNTGTNSTPNEFYEVNGSNPNVEVNRVEIEQSVIGTEAIKSYYRLSESAKKAKPNKLFKVVKGLSIFYKLPLFILELYKKRELIIYSKKRLTIKGAFISPLSTFHFDDARDINFGKGCYVGEFTTVWVINNSKEVRNSCLIVGDNTYIGEQNNIRASGGKISIGKNCLISQQVSIIAANHEYKKEDLIRNQPWSRVNNFVSIGDDVWVGCGVQILAGVTIGNGAVVAAGSVVTKDVDPYTIVAGVPAKKVNSR</sequence>
<dbReference type="PANTHER" id="PTHR23416">
    <property type="entry name" value="SIALIC ACID SYNTHASE-RELATED"/>
    <property type="match status" value="1"/>
</dbReference>
<organism evidence="4 5">
    <name type="scientific">Chryseolinea lacunae</name>
    <dbReference type="NCBI Taxonomy" id="2801331"/>
    <lineage>
        <taxon>Bacteria</taxon>
        <taxon>Pseudomonadati</taxon>
        <taxon>Bacteroidota</taxon>
        <taxon>Cytophagia</taxon>
        <taxon>Cytophagales</taxon>
        <taxon>Fulvivirgaceae</taxon>
        <taxon>Chryseolinea</taxon>
    </lineage>
</organism>
<keyword evidence="5" id="KW-1185">Reference proteome</keyword>
<evidence type="ECO:0000313" key="5">
    <source>
        <dbReference type="Proteomes" id="UP000613030"/>
    </source>
</evidence>
<keyword evidence="1" id="KW-0808">Transferase</keyword>
<proteinExistence type="predicted"/>
<evidence type="ECO:0000256" key="3">
    <source>
        <dbReference type="ARBA" id="ARBA00023315"/>
    </source>
</evidence>